<dbReference type="EnsemblProtists" id="EOD04660">
    <property type="protein sequence ID" value="EOD04660"/>
    <property type="gene ID" value="EMIHUDRAFT_312511"/>
</dbReference>
<protein>
    <recommendedName>
        <fullName evidence="1">FHA domain-containing protein</fullName>
    </recommendedName>
</protein>
<dbReference type="Proteomes" id="UP000013827">
    <property type="component" value="Unassembled WGS sequence"/>
</dbReference>
<evidence type="ECO:0000313" key="2">
    <source>
        <dbReference type="EnsemblProtists" id="EOD04660"/>
    </source>
</evidence>
<evidence type="ECO:0000259" key="1">
    <source>
        <dbReference type="PROSITE" id="PS50006"/>
    </source>
</evidence>
<proteinExistence type="predicted"/>
<name>A0A0D3I075_EMIH1</name>
<dbReference type="RefSeq" id="XP_005757089.1">
    <property type="nucleotide sequence ID" value="XM_005757032.1"/>
</dbReference>
<organism evidence="2 3">
    <name type="scientific">Emiliania huxleyi (strain CCMP1516)</name>
    <dbReference type="NCBI Taxonomy" id="280463"/>
    <lineage>
        <taxon>Eukaryota</taxon>
        <taxon>Haptista</taxon>
        <taxon>Haptophyta</taxon>
        <taxon>Prymnesiophyceae</taxon>
        <taxon>Isochrysidales</taxon>
        <taxon>Noelaerhabdaceae</taxon>
        <taxon>Emiliania</taxon>
    </lineage>
</organism>
<dbReference type="Gene3D" id="2.60.200.20">
    <property type="match status" value="1"/>
</dbReference>
<reference evidence="2" key="2">
    <citation type="submission" date="2024-10" db="UniProtKB">
        <authorList>
            <consortium name="EnsemblProtists"/>
        </authorList>
    </citation>
    <scope>IDENTIFICATION</scope>
</reference>
<dbReference type="SUPFAM" id="SSF49879">
    <property type="entry name" value="SMAD/FHA domain"/>
    <property type="match status" value="1"/>
</dbReference>
<evidence type="ECO:0000313" key="3">
    <source>
        <dbReference type="Proteomes" id="UP000013827"/>
    </source>
</evidence>
<dbReference type="PROSITE" id="PS50006">
    <property type="entry name" value="FHA_DOMAIN"/>
    <property type="match status" value="1"/>
</dbReference>
<feature type="domain" description="FHA" evidence="1">
    <location>
        <begin position="9"/>
        <end position="55"/>
    </location>
</feature>
<dbReference type="KEGG" id="ehx:EMIHUDRAFT_312511"/>
<dbReference type="PaxDb" id="2903-EOD04660"/>
<dbReference type="HOGENOM" id="CLU_1974701_0_0_1"/>
<dbReference type="Pfam" id="PF00498">
    <property type="entry name" value="FHA"/>
    <property type="match status" value="1"/>
</dbReference>
<dbReference type="InterPro" id="IPR000253">
    <property type="entry name" value="FHA_dom"/>
</dbReference>
<accession>A0A0D3I075</accession>
<sequence>MAIGERPVTILGRHGGVADILLDDPSLSRMQAALYNSSSATFLADLDSAHGTWYDAAGRTHAVPQLGVRHHAPPRDSRDLSEIWLSCRCRSWACGSTTPRSRSSWPRARPSASARRRWSTASLAASL</sequence>
<reference evidence="3" key="1">
    <citation type="journal article" date="2013" name="Nature">
        <title>Pan genome of the phytoplankton Emiliania underpins its global distribution.</title>
        <authorList>
            <person name="Read B.A."/>
            <person name="Kegel J."/>
            <person name="Klute M.J."/>
            <person name="Kuo A."/>
            <person name="Lefebvre S.C."/>
            <person name="Maumus F."/>
            <person name="Mayer C."/>
            <person name="Miller J."/>
            <person name="Monier A."/>
            <person name="Salamov A."/>
            <person name="Young J."/>
            <person name="Aguilar M."/>
            <person name="Claverie J.M."/>
            <person name="Frickenhaus S."/>
            <person name="Gonzalez K."/>
            <person name="Herman E.K."/>
            <person name="Lin Y.C."/>
            <person name="Napier J."/>
            <person name="Ogata H."/>
            <person name="Sarno A.F."/>
            <person name="Shmutz J."/>
            <person name="Schroeder D."/>
            <person name="de Vargas C."/>
            <person name="Verret F."/>
            <person name="von Dassow P."/>
            <person name="Valentin K."/>
            <person name="Van de Peer Y."/>
            <person name="Wheeler G."/>
            <person name="Dacks J.B."/>
            <person name="Delwiche C.F."/>
            <person name="Dyhrman S.T."/>
            <person name="Glockner G."/>
            <person name="John U."/>
            <person name="Richards T."/>
            <person name="Worden A.Z."/>
            <person name="Zhang X."/>
            <person name="Grigoriev I.V."/>
            <person name="Allen A.E."/>
            <person name="Bidle K."/>
            <person name="Borodovsky M."/>
            <person name="Bowler C."/>
            <person name="Brownlee C."/>
            <person name="Cock J.M."/>
            <person name="Elias M."/>
            <person name="Gladyshev V.N."/>
            <person name="Groth M."/>
            <person name="Guda C."/>
            <person name="Hadaegh A."/>
            <person name="Iglesias-Rodriguez M.D."/>
            <person name="Jenkins J."/>
            <person name="Jones B.M."/>
            <person name="Lawson T."/>
            <person name="Leese F."/>
            <person name="Lindquist E."/>
            <person name="Lobanov A."/>
            <person name="Lomsadze A."/>
            <person name="Malik S.B."/>
            <person name="Marsh M.E."/>
            <person name="Mackinder L."/>
            <person name="Mock T."/>
            <person name="Mueller-Roeber B."/>
            <person name="Pagarete A."/>
            <person name="Parker M."/>
            <person name="Probert I."/>
            <person name="Quesneville H."/>
            <person name="Raines C."/>
            <person name="Rensing S.A."/>
            <person name="Riano-Pachon D.M."/>
            <person name="Richier S."/>
            <person name="Rokitta S."/>
            <person name="Shiraiwa Y."/>
            <person name="Soanes D.M."/>
            <person name="van der Giezen M."/>
            <person name="Wahlund T.M."/>
            <person name="Williams B."/>
            <person name="Wilson W."/>
            <person name="Wolfe G."/>
            <person name="Wurch L.L."/>
        </authorList>
    </citation>
    <scope>NUCLEOTIDE SEQUENCE</scope>
</reference>
<dbReference type="AlphaFoldDB" id="A0A0D3I075"/>
<dbReference type="InterPro" id="IPR008984">
    <property type="entry name" value="SMAD_FHA_dom_sf"/>
</dbReference>
<dbReference type="GeneID" id="17250856"/>
<keyword evidence="3" id="KW-1185">Reference proteome</keyword>